<evidence type="ECO:0000313" key="2">
    <source>
        <dbReference type="Proteomes" id="UP000038009"/>
    </source>
</evidence>
<dbReference type="VEuPathDB" id="TriTrypDB:Lsey_0145_0160"/>
<dbReference type="Proteomes" id="UP000038009">
    <property type="component" value="Unassembled WGS sequence"/>
</dbReference>
<comment type="caution">
    <text evidence="1">The sequence shown here is derived from an EMBL/GenBank/DDBJ whole genome shotgun (WGS) entry which is preliminary data.</text>
</comment>
<protein>
    <submittedName>
        <fullName evidence="1">Uncharacterized protein</fullName>
    </submittedName>
</protein>
<sequence>MSIVAAKGTTSSCRCAVPVTSVTTKHCAVRQTSCKEKFQMHANLATAAERGFNVSLCAAAGLLQLNLRVSHGKGRSGSDFVGRSVAACPGHHRPVLSTGSSTHEVLVFHSHRFFSKCRG</sequence>
<organism evidence="1 2">
    <name type="scientific">Leptomonas seymouri</name>
    <dbReference type="NCBI Taxonomy" id="5684"/>
    <lineage>
        <taxon>Eukaryota</taxon>
        <taxon>Discoba</taxon>
        <taxon>Euglenozoa</taxon>
        <taxon>Kinetoplastea</taxon>
        <taxon>Metakinetoplastina</taxon>
        <taxon>Trypanosomatida</taxon>
        <taxon>Trypanosomatidae</taxon>
        <taxon>Leishmaniinae</taxon>
        <taxon>Leptomonas</taxon>
    </lineage>
</organism>
<evidence type="ECO:0000313" key="1">
    <source>
        <dbReference type="EMBL" id="KPI86165.1"/>
    </source>
</evidence>
<dbReference type="AlphaFoldDB" id="A0A0N1HW35"/>
<name>A0A0N1HW35_LEPSE</name>
<reference evidence="1 2" key="1">
    <citation type="journal article" date="2015" name="PLoS Pathog.">
        <title>Leptomonas seymouri: Adaptations to the Dixenous Life Cycle Analyzed by Genome Sequencing, Transcriptome Profiling and Co-infection with Leishmania donovani.</title>
        <authorList>
            <person name="Kraeva N."/>
            <person name="Butenko A."/>
            <person name="Hlavacova J."/>
            <person name="Kostygov A."/>
            <person name="Myskova J."/>
            <person name="Grybchuk D."/>
            <person name="Lestinova T."/>
            <person name="Votypka J."/>
            <person name="Volf P."/>
            <person name="Opperdoes F."/>
            <person name="Flegontov P."/>
            <person name="Lukes J."/>
            <person name="Yurchenko V."/>
        </authorList>
    </citation>
    <scope>NUCLEOTIDE SEQUENCE [LARGE SCALE GENOMIC DNA]</scope>
    <source>
        <strain evidence="1 2">ATCC 30220</strain>
    </source>
</reference>
<proteinExistence type="predicted"/>
<dbReference type="EMBL" id="LJSK01000145">
    <property type="protein sequence ID" value="KPI86165.1"/>
    <property type="molecule type" value="Genomic_DNA"/>
</dbReference>
<gene>
    <name evidence="1" type="ORF">ABL78_4787</name>
</gene>
<keyword evidence="2" id="KW-1185">Reference proteome</keyword>
<accession>A0A0N1HW35</accession>